<dbReference type="Proteomes" id="UP000002872">
    <property type="component" value="Unassembled WGS sequence"/>
</dbReference>
<keyword evidence="1" id="KW-1133">Transmembrane helix</keyword>
<dbReference type="HOGENOM" id="CLU_2109679_0_0_1"/>
<sequence>MYSSQKMSNILTKDISMRVSYTNFGCYMHTQIKIKIIQSHMRIHDNTYTSKVTCYVISYNLLYMPLYIGVLYIISSVLTKRNNITIFYAMLFIPLHASNNNIIRKFTLKILLYVS</sequence>
<feature type="transmembrane region" description="Helical" evidence="1">
    <location>
        <begin position="86"/>
        <end position="103"/>
    </location>
</feature>
<evidence type="ECO:0000256" key="1">
    <source>
        <dbReference type="SAM" id="Phobius"/>
    </source>
</evidence>
<feature type="transmembrane region" description="Helical" evidence="1">
    <location>
        <begin position="52"/>
        <end position="74"/>
    </location>
</feature>
<dbReference type="VEuPathDB" id="MicrosporidiaDB:NEQG_00580"/>
<dbReference type="InParanoid" id="I3EHR4"/>
<evidence type="ECO:0000313" key="2">
    <source>
        <dbReference type="EMBL" id="EIJ88761.1"/>
    </source>
</evidence>
<reference evidence="2" key="1">
    <citation type="submission" date="2011-01" db="EMBL/GenBank/DDBJ databases">
        <title>The Genome Sequence of Nematocida parisii strain ERTm3.</title>
        <authorList>
            <consortium name="The Broad Institute Genome Sequencing Platform"/>
            <consortium name="The Broad Institute Genome Sequencing Center for Infectious Disease"/>
            <person name="Cuomo C."/>
            <person name="Troemel E."/>
            <person name="Young S.K."/>
            <person name="Zeng Q."/>
            <person name="Gargeya S."/>
            <person name="Fitzgerald M."/>
            <person name="Haas B."/>
            <person name="Abouelleil A."/>
            <person name="Alvarado L."/>
            <person name="Arachchi H.M."/>
            <person name="Berlin A."/>
            <person name="Chapman S.B."/>
            <person name="Gearin G."/>
            <person name="Goldberg J."/>
            <person name="Griggs A."/>
            <person name="Gujja S."/>
            <person name="Hansen M."/>
            <person name="Heiman D."/>
            <person name="Howarth C."/>
            <person name="Larimer J."/>
            <person name="Lui A."/>
            <person name="MacDonald P.J.P."/>
            <person name="McCowen C."/>
            <person name="Montmayeur A."/>
            <person name="Murphy C."/>
            <person name="Neiman D."/>
            <person name="Pearson M."/>
            <person name="Priest M."/>
            <person name="Roberts A."/>
            <person name="Saif S."/>
            <person name="Shea T."/>
            <person name="Sisk P."/>
            <person name="Stolte C."/>
            <person name="Sykes S."/>
            <person name="Wortman J."/>
            <person name="Nusbaum C."/>
            <person name="Birren B."/>
        </authorList>
    </citation>
    <scope>NUCLEOTIDE SEQUENCE</scope>
    <source>
        <strain evidence="2">ERTm3</strain>
    </source>
</reference>
<evidence type="ECO:0000313" key="3">
    <source>
        <dbReference type="Proteomes" id="UP000002872"/>
    </source>
</evidence>
<dbReference type="EMBL" id="GL870877">
    <property type="protein sequence ID" value="EIJ88761.1"/>
    <property type="molecule type" value="Genomic_DNA"/>
</dbReference>
<dbReference type="AlphaFoldDB" id="I3EHR4"/>
<keyword evidence="1" id="KW-0812">Transmembrane</keyword>
<accession>I3EHR4</accession>
<gene>
    <name evidence="2" type="ORF">NEQG_00580</name>
</gene>
<proteinExistence type="predicted"/>
<name>I3EHR4_NEMP3</name>
<keyword evidence="3" id="KW-1185">Reference proteome</keyword>
<protein>
    <submittedName>
        <fullName evidence="2">Uncharacterized protein</fullName>
    </submittedName>
</protein>
<keyword evidence="1" id="KW-0472">Membrane</keyword>
<organism evidence="2 3">
    <name type="scientific">Nematocida parisii (strain ERTm3)</name>
    <name type="common">Nematode killer fungus</name>
    <dbReference type="NCBI Taxonomy" id="935791"/>
    <lineage>
        <taxon>Eukaryota</taxon>
        <taxon>Fungi</taxon>
        <taxon>Fungi incertae sedis</taxon>
        <taxon>Microsporidia</taxon>
        <taxon>Nematocida</taxon>
    </lineage>
</organism>